<dbReference type="NCBIfam" id="TIGR00369">
    <property type="entry name" value="unchar_dom_1"/>
    <property type="match status" value="1"/>
</dbReference>
<dbReference type="PANTHER" id="PTHR43240">
    <property type="entry name" value="1,4-DIHYDROXY-2-NAPHTHOYL-COA THIOESTERASE 1"/>
    <property type="match status" value="1"/>
</dbReference>
<keyword evidence="2" id="KW-0378">Hydrolase</keyword>
<dbReference type="CDD" id="cd03443">
    <property type="entry name" value="PaaI_thioesterase"/>
    <property type="match status" value="1"/>
</dbReference>
<organism evidence="4 5">
    <name type="scientific">Lacihabitans lacunae</name>
    <dbReference type="NCBI Taxonomy" id="1028214"/>
    <lineage>
        <taxon>Bacteria</taxon>
        <taxon>Pseudomonadati</taxon>
        <taxon>Bacteroidota</taxon>
        <taxon>Cytophagia</taxon>
        <taxon>Cytophagales</taxon>
        <taxon>Leadbetterellaceae</taxon>
        <taxon>Lacihabitans</taxon>
    </lineage>
</organism>
<evidence type="ECO:0000259" key="3">
    <source>
        <dbReference type="Pfam" id="PF03061"/>
    </source>
</evidence>
<proteinExistence type="inferred from homology"/>
<comment type="similarity">
    <text evidence="1">Belongs to the thioesterase PaaI family.</text>
</comment>
<accession>A0ABV7Z3P7</accession>
<dbReference type="SUPFAM" id="SSF54637">
    <property type="entry name" value="Thioesterase/thiol ester dehydrase-isomerase"/>
    <property type="match status" value="1"/>
</dbReference>
<dbReference type="Gene3D" id="3.10.129.10">
    <property type="entry name" value="Hotdog Thioesterase"/>
    <property type="match status" value="1"/>
</dbReference>
<gene>
    <name evidence="4" type="ORF">ACFOOI_20405</name>
</gene>
<reference evidence="5" key="1">
    <citation type="journal article" date="2019" name="Int. J. Syst. Evol. Microbiol.">
        <title>The Global Catalogue of Microorganisms (GCM) 10K type strain sequencing project: providing services to taxonomists for standard genome sequencing and annotation.</title>
        <authorList>
            <consortium name="The Broad Institute Genomics Platform"/>
            <consortium name="The Broad Institute Genome Sequencing Center for Infectious Disease"/>
            <person name="Wu L."/>
            <person name="Ma J."/>
        </authorList>
    </citation>
    <scope>NUCLEOTIDE SEQUENCE [LARGE SCALE GENOMIC DNA]</scope>
    <source>
        <strain evidence="5">CECT 7956</strain>
    </source>
</reference>
<name>A0ABV7Z3P7_9BACT</name>
<dbReference type="Pfam" id="PF03061">
    <property type="entry name" value="4HBT"/>
    <property type="match status" value="1"/>
</dbReference>
<feature type="domain" description="Thioesterase" evidence="3">
    <location>
        <begin position="49"/>
        <end position="128"/>
    </location>
</feature>
<dbReference type="InterPro" id="IPR006683">
    <property type="entry name" value="Thioestr_dom"/>
</dbReference>
<sequence length="138" mass="15348">MFKREMTLQNLNEIGKGNMVEYLGIEFTEIGPDYLVAKMPVDHRTRQPFGILHGGASVVLAESMGSLASFLSLDPNSTQKPVGLEINANHLKASKSGWVYGKVLPIHIGSRTHVWEIQISDENQKRVCVSRITVMIID</sequence>
<evidence type="ECO:0000256" key="2">
    <source>
        <dbReference type="ARBA" id="ARBA00022801"/>
    </source>
</evidence>
<dbReference type="EMBL" id="JBHRYQ010000001">
    <property type="protein sequence ID" value="MFC3813038.1"/>
    <property type="molecule type" value="Genomic_DNA"/>
</dbReference>
<evidence type="ECO:0000313" key="5">
    <source>
        <dbReference type="Proteomes" id="UP001595616"/>
    </source>
</evidence>
<keyword evidence="5" id="KW-1185">Reference proteome</keyword>
<protein>
    <submittedName>
        <fullName evidence="4">Hotdog fold thioesterase</fullName>
    </submittedName>
</protein>
<evidence type="ECO:0000256" key="1">
    <source>
        <dbReference type="ARBA" id="ARBA00008324"/>
    </source>
</evidence>
<dbReference type="InterPro" id="IPR029069">
    <property type="entry name" value="HotDog_dom_sf"/>
</dbReference>
<evidence type="ECO:0000313" key="4">
    <source>
        <dbReference type="EMBL" id="MFC3813038.1"/>
    </source>
</evidence>
<dbReference type="PANTHER" id="PTHR43240:SF5">
    <property type="entry name" value="1,4-DIHYDROXY-2-NAPHTHOYL-COA THIOESTERASE 1"/>
    <property type="match status" value="1"/>
</dbReference>
<dbReference type="RefSeq" id="WP_379839944.1">
    <property type="nucleotide sequence ID" value="NZ_JBHRYQ010000001.1"/>
</dbReference>
<dbReference type="InterPro" id="IPR003736">
    <property type="entry name" value="PAAI_dom"/>
</dbReference>
<comment type="caution">
    <text evidence="4">The sequence shown here is derived from an EMBL/GenBank/DDBJ whole genome shotgun (WGS) entry which is preliminary data.</text>
</comment>
<dbReference type="Proteomes" id="UP001595616">
    <property type="component" value="Unassembled WGS sequence"/>
</dbReference>